<evidence type="ECO:0000256" key="5">
    <source>
        <dbReference type="ARBA" id="ARBA00022842"/>
    </source>
</evidence>
<feature type="binding site" evidence="7">
    <location>
        <position position="338"/>
    </location>
    <ligand>
        <name>UDP-N-acetyl-alpha-D-glucosamine</name>
        <dbReference type="ChEBI" id="CHEBI:57705"/>
    </ligand>
</feature>
<comment type="function">
    <text evidence="7">Catalyzes the transfer of a N-acetyl-glucosamine moiety to 1D-myo-inositol 3-phosphate to produce 1D-myo-inositol 2-acetamido-2-deoxy-glucopyranoside 3-phosphate in the mycothiol biosynthesis pathway.</text>
</comment>
<evidence type="ECO:0000256" key="2">
    <source>
        <dbReference type="ARBA" id="ARBA00022676"/>
    </source>
</evidence>
<dbReference type="InterPro" id="IPR017814">
    <property type="entry name" value="Mycothiol_biosynthesis_MshA"/>
</dbReference>
<dbReference type="InterPro" id="IPR028098">
    <property type="entry name" value="Glyco_trans_4-like_N"/>
</dbReference>
<feature type="binding site" evidence="7">
    <location>
        <position position="374"/>
    </location>
    <ligand>
        <name>Mg(2+)</name>
        <dbReference type="ChEBI" id="CHEBI:18420"/>
    </ligand>
</feature>
<dbReference type="CDD" id="cd03800">
    <property type="entry name" value="GT4_sucrose_synthase"/>
    <property type="match status" value="1"/>
</dbReference>
<evidence type="ECO:0000256" key="1">
    <source>
        <dbReference type="ARBA" id="ARBA00008449"/>
    </source>
</evidence>
<dbReference type="Pfam" id="PF00534">
    <property type="entry name" value="Glycos_transf_1"/>
    <property type="match status" value="1"/>
</dbReference>
<feature type="binding site" evidence="7">
    <location>
        <position position="368"/>
    </location>
    <ligand>
        <name>UDP-N-acetyl-alpha-D-glucosamine</name>
        <dbReference type="ChEBI" id="CHEBI:57705"/>
    </ligand>
</feature>
<feature type="binding site" evidence="7">
    <location>
        <position position="121"/>
    </location>
    <ligand>
        <name>1D-myo-inositol 3-phosphate</name>
        <dbReference type="ChEBI" id="CHEBI:58401"/>
    </ligand>
</feature>
<sequence>MLSADGREHSGPSPPLLVVVGPPGEVPRSYPDQVTETAADRSLRRVAMISLHTSPLDQPGTGDAGGMNVYVVELSKQLAGLGIEVDVFTRATASALPARVELMPGVTVRNVAAGPYEGLTKNELPAQLCTFARAVLRAEAIHEPGWYDVIHSHYWLSGQVGLLARDRWAVPLVHTMHTMAKVKNASLAEDDVPEPPARLLGEEQVVESADRLLANTDDEARELIDLYGALPAKVGVVNPGVDLELFGPGDQRAARQAVGLPEDAVVLAFVGRIQPLKAPDLLIRAAARMLARDPALRDRLVVAIIGGPSGNGMEHPESHAELARALGIDEVTRFVKPMERARLADWYRAASVVCVPSYSESFGLVALEAQACGTPVVAAAVGGLSTAVLDGRTGYLVHGHRVDDFADALARIATEPAVRESMSHAAVEHARRFGWELTARKTLAAYRTAAETMAAEIAAEMAG</sequence>
<feature type="binding site" evidence="7">
    <location>
        <position position="347"/>
    </location>
    <ligand>
        <name>Mg(2+)</name>
        <dbReference type="ChEBI" id="CHEBI:18420"/>
    </ligand>
</feature>
<keyword evidence="11" id="KW-1185">Reference proteome</keyword>
<evidence type="ECO:0000256" key="6">
    <source>
        <dbReference type="ARBA" id="ARBA00048131"/>
    </source>
</evidence>
<reference evidence="11" key="1">
    <citation type="journal article" date="2019" name="Int. J. Syst. Evol. Microbiol.">
        <title>The Global Catalogue of Microorganisms (GCM) 10K type strain sequencing project: providing services to taxonomists for standard genome sequencing and annotation.</title>
        <authorList>
            <consortium name="The Broad Institute Genomics Platform"/>
            <consortium name="The Broad Institute Genome Sequencing Center for Infectious Disease"/>
            <person name="Wu L."/>
            <person name="Ma J."/>
        </authorList>
    </citation>
    <scope>NUCLEOTIDE SEQUENCE [LARGE SCALE GENOMIC DNA]</scope>
    <source>
        <strain evidence="11">JCM 15572</strain>
    </source>
</reference>
<evidence type="ECO:0000256" key="4">
    <source>
        <dbReference type="ARBA" id="ARBA00022723"/>
    </source>
</evidence>
<feature type="binding site" evidence="7">
    <location>
        <begin position="58"/>
        <end position="59"/>
    </location>
    <ligand>
        <name>UDP-N-acetyl-alpha-D-glucosamine</name>
        <dbReference type="ChEBI" id="CHEBI:57705"/>
    </ligand>
</feature>
<keyword evidence="4 7" id="KW-0479">Metal-binding</keyword>
<dbReference type="SUPFAM" id="SSF53756">
    <property type="entry name" value="UDP-Glycosyltransferase/glycogen phosphorylase"/>
    <property type="match status" value="1"/>
</dbReference>
<feature type="binding site" evidence="7">
    <location>
        <position position="154"/>
    </location>
    <ligand>
        <name>1D-myo-inositol 3-phosphate</name>
        <dbReference type="ChEBI" id="CHEBI:58401"/>
    </ligand>
</feature>
<feature type="binding site" evidence="7">
    <location>
        <begin position="63"/>
        <end position="68"/>
    </location>
    <ligand>
        <name>1D-myo-inositol 3-phosphate</name>
        <dbReference type="ChEBI" id="CHEBI:58401"/>
    </ligand>
</feature>
<feature type="binding site" evidence="7">
    <location>
        <position position="348"/>
    </location>
    <ligand>
        <name>Mg(2+)</name>
        <dbReference type="ChEBI" id="CHEBI:18420"/>
    </ligand>
</feature>
<keyword evidence="3 7" id="KW-0808">Transferase</keyword>
<dbReference type="InterPro" id="IPR050194">
    <property type="entry name" value="Glycosyltransferase_grp1"/>
</dbReference>
<dbReference type="Gene3D" id="3.40.50.2000">
    <property type="entry name" value="Glycogen Phosphorylase B"/>
    <property type="match status" value="2"/>
</dbReference>
<gene>
    <name evidence="7 10" type="primary">mshA</name>
    <name evidence="10" type="ORF">GCM10009804_28700</name>
</gene>
<feature type="binding site" evidence="7">
    <location>
        <position position="198"/>
    </location>
    <ligand>
        <name>1D-myo-inositol 3-phosphate</name>
        <dbReference type="ChEBI" id="CHEBI:58401"/>
    </ligand>
</feature>
<accession>A0ABP4P4F0</accession>
<feature type="binding site" evidence="7">
    <location>
        <position position="272"/>
    </location>
    <ligand>
        <name>UDP-N-acetyl-alpha-D-glucosamine</name>
        <dbReference type="ChEBI" id="CHEBI:57705"/>
    </ligand>
</feature>
<dbReference type="InterPro" id="IPR001296">
    <property type="entry name" value="Glyco_trans_1"/>
</dbReference>
<keyword evidence="2 7" id="KW-0328">Glycosyltransferase</keyword>
<evidence type="ECO:0000313" key="10">
    <source>
        <dbReference type="EMBL" id="GAA1570547.1"/>
    </source>
</evidence>
<feature type="domain" description="Glycosyltransferase subfamily 4-like N-terminal" evidence="9">
    <location>
        <begin position="65"/>
        <end position="240"/>
    </location>
</feature>
<comment type="subunit">
    <text evidence="7">Homodimer.</text>
</comment>
<comment type="caution">
    <text evidence="10">The sequence shown here is derived from an EMBL/GenBank/DDBJ whole genome shotgun (WGS) entry which is preliminary data.</text>
</comment>
<feature type="binding site" evidence="7">
    <location>
        <position position="178"/>
    </location>
    <ligand>
        <name>1D-myo-inositol 3-phosphate</name>
        <dbReference type="ChEBI" id="CHEBI:58401"/>
    </ligand>
</feature>
<dbReference type="PANTHER" id="PTHR45947:SF3">
    <property type="entry name" value="SULFOQUINOVOSYL TRANSFERASE SQD2"/>
    <property type="match status" value="1"/>
</dbReference>
<feature type="binding site" evidence="7">
    <location>
        <position position="360"/>
    </location>
    <ligand>
        <name>UDP-N-acetyl-alpha-D-glucosamine</name>
        <dbReference type="ChEBI" id="CHEBI:57705"/>
    </ligand>
</feature>
<evidence type="ECO:0000259" key="8">
    <source>
        <dbReference type="Pfam" id="PF00534"/>
    </source>
</evidence>
<dbReference type="HAMAP" id="MF_01695">
    <property type="entry name" value="MshA"/>
    <property type="match status" value="1"/>
</dbReference>
<feature type="binding site" evidence="7">
    <location>
        <position position="52"/>
    </location>
    <ligand>
        <name>1D-myo-inositol 3-phosphate</name>
        <dbReference type="ChEBI" id="CHEBI:58401"/>
    </ligand>
</feature>
<evidence type="ECO:0000259" key="9">
    <source>
        <dbReference type="Pfam" id="PF13579"/>
    </source>
</evidence>
<dbReference type="EC" id="2.4.1.250" evidence="7"/>
<organism evidence="10 11">
    <name type="scientific">Kribbella hippodromi</name>
    <dbReference type="NCBI Taxonomy" id="434347"/>
    <lineage>
        <taxon>Bacteria</taxon>
        <taxon>Bacillati</taxon>
        <taxon>Actinomycetota</taxon>
        <taxon>Actinomycetes</taxon>
        <taxon>Propionibacteriales</taxon>
        <taxon>Kribbellaceae</taxon>
        <taxon>Kribbella</taxon>
    </lineage>
</organism>
<dbReference type="EMBL" id="BAAAPH010000008">
    <property type="protein sequence ID" value="GAA1570547.1"/>
    <property type="molecule type" value="Genomic_DNA"/>
</dbReference>
<dbReference type="Proteomes" id="UP001501705">
    <property type="component" value="Unassembled WGS sequence"/>
</dbReference>
<comment type="catalytic activity">
    <reaction evidence="6 7">
        <text>1D-myo-inositol 3-phosphate + UDP-N-acetyl-alpha-D-glucosamine = 1D-myo-inositol 2-acetamido-2-deoxy-alpha-D-glucopyranoside 3-phosphate + UDP + H(+)</text>
        <dbReference type="Rhea" id="RHEA:26188"/>
        <dbReference type="ChEBI" id="CHEBI:15378"/>
        <dbReference type="ChEBI" id="CHEBI:57705"/>
        <dbReference type="ChEBI" id="CHEBI:58223"/>
        <dbReference type="ChEBI" id="CHEBI:58401"/>
        <dbReference type="ChEBI" id="CHEBI:58892"/>
        <dbReference type="EC" id="2.4.1.250"/>
    </reaction>
</comment>
<dbReference type="Pfam" id="PF13579">
    <property type="entry name" value="Glyco_trans_4_4"/>
    <property type="match status" value="1"/>
</dbReference>
<evidence type="ECO:0000313" key="11">
    <source>
        <dbReference type="Proteomes" id="UP001501705"/>
    </source>
</evidence>
<proteinExistence type="inferred from homology"/>
<name>A0ABP4P4F0_9ACTN</name>
<dbReference type="PANTHER" id="PTHR45947">
    <property type="entry name" value="SULFOQUINOVOSYL TRANSFERASE SQD2"/>
    <property type="match status" value="1"/>
</dbReference>
<dbReference type="NCBIfam" id="TIGR03449">
    <property type="entry name" value="mycothiol_MshA"/>
    <property type="match status" value="1"/>
</dbReference>
<protein>
    <recommendedName>
        <fullName evidence="7">D-inositol-3-phosphate glycosyltransferase</fullName>
        <ecNumber evidence="7">2.4.1.250</ecNumber>
    </recommendedName>
    <alternativeName>
        <fullName evidence="7">N-acetylglucosamine-inositol-phosphate N-acetylglucosaminyltransferase</fullName>
        <shortName evidence="7">GlcNAc-Ins-P N-acetylglucosaminyltransferase</shortName>
    </alternativeName>
</protein>
<feature type="domain" description="Glycosyl transferase family 1" evidence="8">
    <location>
        <begin position="251"/>
        <end position="426"/>
    </location>
</feature>
<evidence type="ECO:0000256" key="3">
    <source>
        <dbReference type="ARBA" id="ARBA00022679"/>
    </source>
</evidence>
<evidence type="ECO:0000256" key="7">
    <source>
        <dbReference type="HAMAP-Rule" id="MF_01695"/>
    </source>
</evidence>
<feature type="binding site" evidence="7">
    <location>
        <position position="66"/>
    </location>
    <ligand>
        <name>UDP-N-acetyl-alpha-D-glucosamine</name>
        <dbReference type="ChEBI" id="CHEBI:57705"/>
    </ligand>
</feature>
<feature type="binding site" evidence="7">
    <location>
        <position position="350"/>
    </location>
    <ligand>
        <name>Mg(2+)</name>
        <dbReference type="ChEBI" id="CHEBI:18420"/>
    </ligand>
</feature>
<feature type="binding site" evidence="7">
    <location>
        <position position="277"/>
    </location>
    <ligand>
        <name>UDP-N-acetyl-alpha-D-glucosamine</name>
        <dbReference type="ChEBI" id="CHEBI:57705"/>
    </ligand>
</feature>
<comment type="similarity">
    <text evidence="1 7">Belongs to the glycosyltransferase group 1 family. MshA subfamily.</text>
</comment>
<keyword evidence="5 7" id="KW-0460">Magnesium</keyword>